<accession>A0A2I1IKK4</accession>
<evidence type="ECO:0000313" key="3">
    <source>
        <dbReference type="EMBL" id="PKY71632.1"/>
    </source>
</evidence>
<keyword evidence="4" id="KW-1185">Reference proteome</keyword>
<proteinExistence type="predicted"/>
<dbReference type="AlphaFoldDB" id="A0A2I1IKK4"/>
<dbReference type="InterPro" id="IPR009839">
    <property type="entry name" value="SseB_N"/>
</dbReference>
<comment type="caution">
    <text evidence="3">The sequence shown here is derived from an EMBL/GenBank/DDBJ whole genome shotgun (WGS) entry which is preliminary data.</text>
</comment>
<feature type="domain" description="SseB protein N-terminal" evidence="2">
    <location>
        <begin position="31"/>
        <end position="131"/>
    </location>
</feature>
<protein>
    <recommendedName>
        <fullName evidence="2">SseB protein N-terminal domain-containing protein</fullName>
    </recommendedName>
</protein>
<dbReference type="EMBL" id="PKKO01000006">
    <property type="protein sequence ID" value="PKY71632.1"/>
    <property type="molecule type" value="Genomic_DNA"/>
</dbReference>
<dbReference type="RefSeq" id="WP_024331494.1">
    <property type="nucleotide sequence ID" value="NZ_JASOXK010000004.1"/>
</dbReference>
<evidence type="ECO:0000256" key="1">
    <source>
        <dbReference type="SAM" id="MobiDB-lite"/>
    </source>
</evidence>
<feature type="compositionally biased region" description="Basic and acidic residues" evidence="1">
    <location>
        <begin position="1"/>
        <end position="22"/>
    </location>
</feature>
<dbReference type="STRING" id="33007.HMPREF3198_01921"/>
<sequence length="214" mass="22885">MEPSQREKLSRRLAWRPDRSDDGSASTKLAAAVEEGPSQLVCALVEGERLLIPIVPRNGKECETPLFPTFPLADGGAGLAAFTRLSALQTVFPSHRPIPFTGRRVALLAISQDARLVVDPPGGVVLPPSALLALAAGSRWLPPAIDESLRVRVSELCKQQECELISIATNTVGATEIRFRAPNQPRAVAACQVLGKDETTVARCAPLRLIPTNA</sequence>
<dbReference type="Proteomes" id="UP000235122">
    <property type="component" value="Unassembled WGS sequence"/>
</dbReference>
<gene>
    <name evidence="3" type="ORF">CYJ19_10465</name>
</gene>
<dbReference type="GeneID" id="35867278"/>
<evidence type="ECO:0000313" key="4">
    <source>
        <dbReference type="Proteomes" id="UP000235122"/>
    </source>
</evidence>
<reference evidence="3 4" key="1">
    <citation type="submission" date="2017-12" db="EMBL/GenBank/DDBJ databases">
        <title>Phylogenetic diversity of female urinary microbiome.</title>
        <authorList>
            <person name="Thomas-White K."/>
            <person name="Wolfe A.J."/>
        </authorList>
    </citation>
    <scope>NUCLEOTIDE SEQUENCE [LARGE SCALE GENOMIC DNA]</scope>
    <source>
        <strain evidence="3 4">UMB0402</strain>
    </source>
</reference>
<evidence type="ECO:0000259" key="2">
    <source>
        <dbReference type="Pfam" id="PF07179"/>
    </source>
</evidence>
<name>A0A2I1IKK4_9ACTO</name>
<dbReference type="Pfam" id="PF07179">
    <property type="entry name" value="SseB"/>
    <property type="match status" value="1"/>
</dbReference>
<feature type="region of interest" description="Disordered" evidence="1">
    <location>
        <begin position="1"/>
        <end position="26"/>
    </location>
</feature>
<organism evidence="3 4">
    <name type="scientific">Winkia neuii</name>
    <dbReference type="NCBI Taxonomy" id="33007"/>
    <lineage>
        <taxon>Bacteria</taxon>
        <taxon>Bacillati</taxon>
        <taxon>Actinomycetota</taxon>
        <taxon>Actinomycetes</taxon>
        <taxon>Actinomycetales</taxon>
        <taxon>Actinomycetaceae</taxon>
        <taxon>Winkia</taxon>
    </lineage>
</organism>